<dbReference type="NCBIfam" id="TIGR01494">
    <property type="entry name" value="ATPase_P-type"/>
    <property type="match status" value="1"/>
</dbReference>
<dbReference type="GO" id="GO:0000287">
    <property type="term" value="F:magnesium ion binding"/>
    <property type="evidence" value="ECO:0007669"/>
    <property type="project" value="UniProtKB-UniRule"/>
</dbReference>
<evidence type="ECO:0000259" key="20">
    <source>
        <dbReference type="Pfam" id="PF00122"/>
    </source>
</evidence>
<feature type="binding site" evidence="16">
    <location>
        <position position="555"/>
    </location>
    <ligand>
        <name>ATP</name>
        <dbReference type="ChEBI" id="CHEBI:30616"/>
    </ligand>
</feature>
<comment type="cofactor">
    <cofactor evidence="17">
        <name>Mg(2+)</name>
        <dbReference type="ChEBI" id="CHEBI:18420"/>
    </cofactor>
</comment>
<keyword evidence="4" id="KW-0597">Phosphoprotein</keyword>
<dbReference type="GO" id="GO:0005886">
    <property type="term" value="C:plasma membrane"/>
    <property type="evidence" value="ECO:0007669"/>
    <property type="project" value="TreeGrafter"/>
</dbReference>
<dbReference type="InterPro" id="IPR001757">
    <property type="entry name" value="P_typ_ATPase"/>
</dbReference>
<dbReference type="PANTHER" id="PTHR24092">
    <property type="entry name" value="PROBABLE PHOSPHOLIPID-TRANSPORTING ATPASE"/>
    <property type="match status" value="1"/>
</dbReference>
<evidence type="ECO:0000256" key="19">
    <source>
        <dbReference type="SAM" id="MobiDB-lite"/>
    </source>
</evidence>
<feature type="binding site" evidence="16">
    <location>
        <position position="1080"/>
    </location>
    <ligand>
        <name>ATP</name>
        <dbReference type="ChEBI" id="CHEBI:30616"/>
    </ligand>
</feature>
<reference evidence="23 24" key="1">
    <citation type="submission" date="2016-08" db="EMBL/GenBank/DDBJ databases">
        <title>Genomes of anaerobic fungi encode conserved fungal cellulosomes for biomass hydrolysis.</title>
        <authorList>
            <consortium name="DOE Joint Genome Institute"/>
            <person name="Haitjema C.H."/>
            <person name="Gilmore S.P."/>
            <person name="Henske J.K."/>
            <person name="Solomon K.V."/>
            <person name="De Groot R."/>
            <person name="Kuo A."/>
            <person name="Mondo S.J."/>
            <person name="Salamov A.A."/>
            <person name="Labutti K."/>
            <person name="Zhao Z."/>
            <person name="Chiniquy J."/>
            <person name="Barry K."/>
            <person name="Brewer H.M."/>
            <person name="Purvine S.O."/>
            <person name="Wright A.T."/>
            <person name="Boxma B."/>
            <person name="Van Alen T."/>
            <person name="Hackstein J.H."/>
            <person name="Baker S.E."/>
            <person name="Grigoriev I.V."/>
            <person name="O'Malley M.A."/>
        </authorList>
    </citation>
    <scope>NUCLEOTIDE SEQUENCE [LARGE SCALE GENOMIC DNA]</scope>
    <source>
        <strain evidence="24">finn</strain>
    </source>
</reference>
<dbReference type="SFLD" id="SFLDG00002">
    <property type="entry name" value="C1.7:_P-type_atpase_like"/>
    <property type="match status" value="1"/>
</dbReference>
<feature type="binding site" evidence="16">
    <location>
        <position position="1079"/>
    </location>
    <ligand>
        <name>ATP</name>
        <dbReference type="ChEBI" id="CHEBI:30616"/>
    </ligand>
</feature>
<dbReference type="STRING" id="1754191.A0A1Y1VDD7"/>
<dbReference type="FunFam" id="3.40.1110.10:FF:000087">
    <property type="entry name" value="Phospholipid-transporting ATPase"/>
    <property type="match status" value="1"/>
</dbReference>
<dbReference type="EC" id="7.6.2.1" evidence="18"/>
<feature type="binding site" evidence="16">
    <location>
        <position position="1056"/>
    </location>
    <ligand>
        <name>ATP</name>
        <dbReference type="ChEBI" id="CHEBI:30616"/>
    </ligand>
</feature>
<reference evidence="23 24" key="2">
    <citation type="submission" date="2016-08" db="EMBL/GenBank/DDBJ databases">
        <title>Pervasive Adenine N6-methylation of Active Genes in Fungi.</title>
        <authorList>
            <consortium name="DOE Joint Genome Institute"/>
            <person name="Mondo S.J."/>
            <person name="Dannebaum R.O."/>
            <person name="Kuo R.C."/>
            <person name="Labutti K."/>
            <person name="Haridas S."/>
            <person name="Kuo A."/>
            <person name="Salamov A."/>
            <person name="Ahrendt S.R."/>
            <person name="Lipzen A."/>
            <person name="Sullivan W."/>
            <person name="Andreopoulos W.B."/>
            <person name="Clum A."/>
            <person name="Lindquist E."/>
            <person name="Daum C."/>
            <person name="Ramamoorthy G.K."/>
            <person name="Gryganskyi A."/>
            <person name="Culley D."/>
            <person name="Magnuson J.K."/>
            <person name="James T.Y."/>
            <person name="O'Malley M.A."/>
            <person name="Stajich J.E."/>
            <person name="Spatafora J.W."/>
            <person name="Visel A."/>
            <person name="Grigoriev I.V."/>
        </authorList>
    </citation>
    <scope>NUCLEOTIDE SEQUENCE [LARGE SCALE GENOMIC DNA]</scope>
    <source>
        <strain evidence="24">finn</strain>
    </source>
</reference>
<feature type="binding site" evidence="17">
    <location>
        <position position="1076"/>
    </location>
    <ligand>
        <name>Mg(2+)</name>
        <dbReference type="ChEBI" id="CHEBI:18420"/>
    </ligand>
</feature>
<dbReference type="PROSITE" id="PS00154">
    <property type="entry name" value="ATPASE_E1_E2"/>
    <property type="match status" value="1"/>
</dbReference>
<evidence type="ECO:0000256" key="5">
    <source>
        <dbReference type="ARBA" id="ARBA00022692"/>
    </source>
</evidence>
<feature type="binding site" evidence="16">
    <location>
        <position position="866"/>
    </location>
    <ligand>
        <name>ATP</name>
        <dbReference type="ChEBI" id="CHEBI:30616"/>
    </ligand>
</feature>
<dbReference type="GO" id="GO:0016887">
    <property type="term" value="F:ATP hydrolysis activity"/>
    <property type="evidence" value="ECO:0007669"/>
    <property type="project" value="InterPro"/>
</dbReference>
<evidence type="ECO:0000256" key="17">
    <source>
        <dbReference type="PIRSR" id="PIRSR606539-3"/>
    </source>
</evidence>
<comment type="subcellular location">
    <subcellularLocation>
        <location evidence="1">Endomembrane system</location>
        <topology evidence="1">Multi-pass membrane protein</topology>
    </subcellularLocation>
    <subcellularLocation>
        <location evidence="18">Membrane</location>
        <topology evidence="18">Multi-pass membrane protein</topology>
    </subcellularLocation>
</comment>
<feature type="transmembrane region" description="Helical" evidence="18">
    <location>
        <begin position="441"/>
        <end position="463"/>
    </location>
</feature>
<evidence type="ECO:0000256" key="4">
    <source>
        <dbReference type="ARBA" id="ARBA00022553"/>
    </source>
</evidence>
<evidence type="ECO:0000259" key="22">
    <source>
        <dbReference type="Pfam" id="PF16212"/>
    </source>
</evidence>
<feature type="transmembrane region" description="Helical" evidence="18">
    <location>
        <begin position="1134"/>
        <end position="1153"/>
    </location>
</feature>
<proteinExistence type="inferred from homology"/>
<feature type="domain" description="P-type ATPase N-terminal" evidence="21">
    <location>
        <begin position="42"/>
        <end position="94"/>
    </location>
</feature>
<dbReference type="InterPro" id="IPR044492">
    <property type="entry name" value="P_typ_ATPase_HD_dom"/>
</dbReference>
<feature type="transmembrane region" description="Helical" evidence="18">
    <location>
        <begin position="1217"/>
        <end position="1240"/>
    </location>
</feature>
<feature type="binding site" evidence="16">
    <location>
        <position position="750"/>
    </location>
    <ligand>
        <name>ATP</name>
        <dbReference type="ChEBI" id="CHEBI:30616"/>
    </ligand>
</feature>
<feature type="binding site" evidence="16">
    <location>
        <position position="865"/>
    </location>
    <ligand>
        <name>ATP</name>
        <dbReference type="ChEBI" id="CHEBI:30616"/>
    </ligand>
</feature>
<evidence type="ECO:0000256" key="1">
    <source>
        <dbReference type="ARBA" id="ARBA00004127"/>
    </source>
</evidence>
<comment type="similarity">
    <text evidence="2 18">Belongs to the cation transport ATPase (P-type) (TC 3.A.3) family. Type IV subfamily.</text>
</comment>
<dbReference type="InterPro" id="IPR023298">
    <property type="entry name" value="ATPase_P-typ_TM_dom_sf"/>
</dbReference>
<feature type="transmembrane region" description="Helical" evidence="18">
    <location>
        <begin position="489"/>
        <end position="508"/>
    </location>
</feature>
<evidence type="ECO:0000256" key="3">
    <source>
        <dbReference type="ARBA" id="ARBA00022448"/>
    </source>
</evidence>
<feature type="binding site" evidence="16">
    <location>
        <position position="864"/>
    </location>
    <ligand>
        <name>ATP</name>
        <dbReference type="ChEBI" id="CHEBI:30616"/>
    </ligand>
</feature>
<dbReference type="InterPro" id="IPR059000">
    <property type="entry name" value="ATPase_P-type_domA"/>
</dbReference>
<feature type="binding site" evidence="16">
    <location>
        <position position="554"/>
    </location>
    <ligand>
        <name>ATP</name>
        <dbReference type="ChEBI" id="CHEBI:30616"/>
    </ligand>
</feature>
<dbReference type="GO" id="GO:0005524">
    <property type="term" value="F:ATP binding"/>
    <property type="evidence" value="ECO:0007669"/>
    <property type="project" value="UniProtKB-UniRule"/>
</dbReference>
<feature type="binding site" evidence="17">
    <location>
        <position position="1080"/>
    </location>
    <ligand>
        <name>Mg(2+)</name>
        <dbReference type="ChEBI" id="CHEBI:18420"/>
    </ligand>
</feature>
<feature type="region of interest" description="Disordered" evidence="19">
    <location>
        <begin position="337"/>
        <end position="371"/>
    </location>
</feature>
<evidence type="ECO:0000259" key="21">
    <source>
        <dbReference type="Pfam" id="PF16209"/>
    </source>
</evidence>
<dbReference type="FunFam" id="3.40.50.1000:FF:000001">
    <property type="entry name" value="Phospholipid-transporting ATPase IC"/>
    <property type="match status" value="1"/>
</dbReference>
<keyword evidence="11 18" id="KW-1133">Transmembrane helix</keyword>
<feature type="binding site" evidence="16">
    <location>
        <position position="556"/>
    </location>
    <ligand>
        <name>ATP</name>
        <dbReference type="ChEBI" id="CHEBI:30616"/>
    </ligand>
</feature>
<feature type="transmembrane region" description="Helical" evidence="18">
    <location>
        <begin position="1319"/>
        <end position="1339"/>
    </location>
</feature>
<feature type="transmembrane region" description="Helical" evidence="18">
    <location>
        <begin position="70"/>
        <end position="87"/>
    </location>
</feature>
<dbReference type="GO" id="GO:0140326">
    <property type="term" value="F:ATPase-coupled intramembrane lipid transporter activity"/>
    <property type="evidence" value="ECO:0007669"/>
    <property type="project" value="UniProtKB-EC"/>
</dbReference>
<feature type="region of interest" description="Disordered" evidence="19">
    <location>
        <begin position="1640"/>
        <end position="1667"/>
    </location>
</feature>
<feature type="binding site" evidence="16">
    <location>
        <position position="784"/>
    </location>
    <ligand>
        <name>ATP</name>
        <dbReference type="ChEBI" id="CHEBI:30616"/>
    </ligand>
</feature>
<accession>A0A1Y1VDD7</accession>
<feature type="compositionally biased region" description="Acidic residues" evidence="19">
    <location>
        <begin position="347"/>
        <end position="362"/>
    </location>
</feature>
<comment type="catalytic activity">
    <reaction evidence="14">
        <text>a 1,2-diacyl-sn-glycero-3-phosphoethanolamine(out) + ATP + H2O = a 1,2-diacyl-sn-glycero-3-phosphoethanolamine(in) + ADP + phosphate + H(+)</text>
        <dbReference type="Rhea" id="RHEA:66132"/>
        <dbReference type="ChEBI" id="CHEBI:15377"/>
        <dbReference type="ChEBI" id="CHEBI:15378"/>
        <dbReference type="ChEBI" id="CHEBI:30616"/>
        <dbReference type="ChEBI" id="CHEBI:43474"/>
        <dbReference type="ChEBI" id="CHEBI:64612"/>
        <dbReference type="ChEBI" id="CHEBI:456216"/>
    </reaction>
    <physiologicalReaction direction="left-to-right" evidence="14">
        <dbReference type="Rhea" id="RHEA:66133"/>
    </physiologicalReaction>
</comment>
<feature type="domain" description="P-type ATPase A" evidence="20">
    <location>
        <begin position="237"/>
        <end position="295"/>
    </location>
</feature>
<feature type="compositionally biased region" description="Basic residues" evidence="19">
    <location>
        <begin position="1640"/>
        <end position="1652"/>
    </location>
</feature>
<evidence type="ECO:0000256" key="2">
    <source>
        <dbReference type="ARBA" id="ARBA00008109"/>
    </source>
</evidence>
<keyword evidence="8 16" id="KW-0067">ATP-binding</keyword>
<keyword evidence="24" id="KW-1185">Reference proteome</keyword>
<feature type="transmembrane region" description="Helical" evidence="18">
    <location>
        <begin position="1280"/>
        <end position="1299"/>
    </location>
</feature>
<dbReference type="InterPro" id="IPR018303">
    <property type="entry name" value="ATPase_P-typ_P_site"/>
</dbReference>
<dbReference type="InterPro" id="IPR023299">
    <property type="entry name" value="ATPase_P-typ_cyto_dom_N"/>
</dbReference>
<dbReference type="InterPro" id="IPR008250">
    <property type="entry name" value="ATPase_P-typ_transduc_dom_A_sf"/>
</dbReference>
<dbReference type="SUPFAM" id="SSF56784">
    <property type="entry name" value="HAD-like"/>
    <property type="match status" value="1"/>
</dbReference>
<dbReference type="GO" id="GO:0012505">
    <property type="term" value="C:endomembrane system"/>
    <property type="evidence" value="ECO:0007669"/>
    <property type="project" value="UniProtKB-SubCell"/>
</dbReference>
<dbReference type="Gene3D" id="3.40.1110.10">
    <property type="entry name" value="Calcium-transporting ATPase, cytoplasmic domain N"/>
    <property type="match status" value="1"/>
</dbReference>
<evidence type="ECO:0000256" key="13">
    <source>
        <dbReference type="ARBA" id="ARBA00034036"/>
    </source>
</evidence>
<name>A0A1Y1VDD7_9FUNG</name>
<gene>
    <name evidence="23" type="ORF">BCR36DRAFT_325399</name>
</gene>
<dbReference type="GO" id="GO:0045332">
    <property type="term" value="P:phospholipid translocation"/>
    <property type="evidence" value="ECO:0007669"/>
    <property type="project" value="TreeGrafter"/>
</dbReference>
<feature type="transmembrane region" description="Helical" evidence="18">
    <location>
        <begin position="1252"/>
        <end position="1273"/>
    </location>
</feature>
<evidence type="ECO:0000256" key="6">
    <source>
        <dbReference type="ARBA" id="ARBA00022723"/>
    </source>
</evidence>
<feature type="binding site" evidence="16">
    <location>
        <position position="1050"/>
    </location>
    <ligand>
        <name>ATP</name>
        <dbReference type="ChEBI" id="CHEBI:30616"/>
    </ligand>
</feature>
<keyword evidence="9 17" id="KW-0460">Magnesium</keyword>
<feature type="compositionally biased region" description="Polar residues" evidence="19">
    <location>
        <begin position="1654"/>
        <end position="1667"/>
    </location>
</feature>
<keyword evidence="6 17" id="KW-0479">Metal-binding</keyword>
<dbReference type="InterPro" id="IPR032630">
    <property type="entry name" value="P_typ_ATPase_c"/>
</dbReference>
<keyword evidence="10 18" id="KW-1278">Translocase</keyword>
<dbReference type="SFLD" id="SFLDF00027">
    <property type="entry name" value="p-type_atpase"/>
    <property type="match status" value="1"/>
</dbReference>
<feature type="binding site" evidence="17">
    <location>
        <position position="554"/>
    </location>
    <ligand>
        <name>Mg(2+)</name>
        <dbReference type="ChEBI" id="CHEBI:18420"/>
    </ligand>
</feature>
<evidence type="ECO:0000256" key="12">
    <source>
        <dbReference type="ARBA" id="ARBA00023136"/>
    </source>
</evidence>
<evidence type="ECO:0000256" key="15">
    <source>
        <dbReference type="PIRSR" id="PIRSR606539-1"/>
    </source>
</evidence>
<dbReference type="Pfam" id="PF16209">
    <property type="entry name" value="PhoLip_ATPase_N"/>
    <property type="match status" value="1"/>
</dbReference>
<dbReference type="Pfam" id="PF13246">
    <property type="entry name" value="Cation_ATPase"/>
    <property type="match status" value="1"/>
</dbReference>
<feature type="binding site" evidence="16">
    <location>
        <position position="686"/>
    </location>
    <ligand>
        <name>ATP</name>
        <dbReference type="ChEBI" id="CHEBI:30616"/>
    </ligand>
</feature>
<evidence type="ECO:0000313" key="23">
    <source>
        <dbReference type="EMBL" id="ORX51857.1"/>
    </source>
</evidence>
<dbReference type="PRINTS" id="PR00119">
    <property type="entry name" value="CATATPASE"/>
</dbReference>
<evidence type="ECO:0000256" key="18">
    <source>
        <dbReference type="RuleBase" id="RU362033"/>
    </source>
</evidence>
<dbReference type="InterPro" id="IPR032631">
    <property type="entry name" value="P-type_ATPase_N"/>
</dbReference>
<dbReference type="InterPro" id="IPR023214">
    <property type="entry name" value="HAD_sf"/>
</dbReference>
<evidence type="ECO:0000313" key="24">
    <source>
        <dbReference type="Proteomes" id="UP000193719"/>
    </source>
</evidence>
<keyword evidence="3" id="KW-0813">Transport</keyword>
<evidence type="ECO:0000256" key="10">
    <source>
        <dbReference type="ARBA" id="ARBA00022967"/>
    </source>
</evidence>
<feature type="transmembrane region" description="Helical" evidence="18">
    <location>
        <begin position="1165"/>
        <end position="1186"/>
    </location>
</feature>
<protein>
    <recommendedName>
        <fullName evidence="18">Phospholipid-transporting ATPase</fullName>
        <ecNumber evidence="18">7.6.2.1</ecNumber>
    </recommendedName>
</protein>
<dbReference type="SUPFAM" id="SSF81653">
    <property type="entry name" value="Calcium ATPase, transduction domain A"/>
    <property type="match status" value="1"/>
</dbReference>
<dbReference type="SUPFAM" id="SSF81660">
    <property type="entry name" value="Metal cation-transporting ATPase, ATP-binding domain N"/>
    <property type="match status" value="1"/>
</dbReference>
<feature type="binding site" evidence="17">
    <location>
        <position position="556"/>
    </location>
    <ligand>
        <name>Mg(2+)</name>
        <dbReference type="ChEBI" id="CHEBI:18420"/>
    </ligand>
</feature>
<dbReference type="Proteomes" id="UP000193719">
    <property type="component" value="Unassembled WGS sequence"/>
</dbReference>
<dbReference type="InterPro" id="IPR036412">
    <property type="entry name" value="HAD-like_sf"/>
</dbReference>
<dbReference type="Pfam" id="PF00122">
    <property type="entry name" value="E1-E2_ATPase"/>
    <property type="match status" value="1"/>
</dbReference>
<evidence type="ECO:0000256" key="8">
    <source>
        <dbReference type="ARBA" id="ARBA00022840"/>
    </source>
</evidence>
<dbReference type="Pfam" id="PF16212">
    <property type="entry name" value="PhoLip_ATPase_C"/>
    <property type="match status" value="1"/>
</dbReference>
<keyword evidence="12 18" id="KW-0472">Membrane</keyword>
<feature type="binding site" evidence="16">
    <location>
        <position position="727"/>
    </location>
    <ligand>
        <name>ATP</name>
        <dbReference type="ChEBI" id="CHEBI:30616"/>
    </ligand>
</feature>
<dbReference type="EMBL" id="MCFH01000017">
    <property type="protein sequence ID" value="ORX51857.1"/>
    <property type="molecule type" value="Genomic_DNA"/>
</dbReference>
<dbReference type="Gene3D" id="2.70.150.10">
    <property type="entry name" value="Calcium-transporting ATPase, cytoplasmic transduction domain A"/>
    <property type="match status" value="1"/>
</dbReference>
<organism evidence="23 24">
    <name type="scientific">Piromyces finnis</name>
    <dbReference type="NCBI Taxonomy" id="1754191"/>
    <lineage>
        <taxon>Eukaryota</taxon>
        <taxon>Fungi</taxon>
        <taxon>Fungi incertae sedis</taxon>
        <taxon>Chytridiomycota</taxon>
        <taxon>Chytridiomycota incertae sedis</taxon>
        <taxon>Neocallimastigomycetes</taxon>
        <taxon>Neocallimastigales</taxon>
        <taxon>Neocallimastigaceae</taxon>
        <taxon>Piromyces</taxon>
    </lineage>
</organism>
<dbReference type="Gene3D" id="3.40.50.1000">
    <property type="entry name" value="HAD superfamily/HAD-like"/>
    <property type="match status" value="1"/>
</dbReference>
<sequence>MSKLTSSYINENEGDNVASRRIYFNISLPSIAVDKYGVPLYQYRNNKLRTSKYTLLTFIPQNLYEQFHRVANLFFLFMVTIQAFPVFGVVNPVFAAMPLCCVICITALKDGYEDLKRHREDNKVNNTKALILDNWTNTNFPKFHISLTGRIKSKLLKFIRWMTQSVPKQLLVFFPNTDSEEDIEKKKEKTSDPNLQSIYEDEPLELNNISQSHNQNKTNIEIGMMDEKVDLSVSPNRNVGWKSVPWKDIRVGDIILLSTDENVPADIVILSTSEEENECYVETKNLDGETTLKRRSGKKETQCIRDVKSAKNMRFVIKAENPIVNLYEFRSRMELPDQNIGYGNGNDGDDDDDDEEEEEEEKENILSDGQSLKEDEEIFPNGKISIPLDISNLLLRGSVIRNTDWVIGAVIYTGEDTKVRLNSGSTPYKRSRIEKLMNPQIVFNFMILFAAALLVSLINIQILNRWDKHDTPFYIIHNKKVYRKFLETFGSTMIMMQNVVPISLYISIEIAKTIQAWFIHEDTDLYYEETDSPCNTKTWNISDDLGQIEYIFSDKTGTLTQNKMDFMRCSIIGKVYGKGYTDVKRDIEGLSIEEAKEIEDGMEKQMKEMVFSYYNNPFVDKSTKFSFLDEQIMADLANENSLQGKAVFFFFRHLALCHSVLTPKKAVLEDGTETTYLNYCAESPDEQALVTTAKNLGFSFVRRTESSITINCFGKEETYEVLHILEFNSVRKRMSVILRTPKNEILLLCKGADTVIYERLQKNQDNLRNVTFTHLEKFGSEGLRTLCIAYRYINAKDYQKWSEDYHNAEISLEDRDRLKDELASAIEKNLVLLGATAIEDKLQEGVPDCIGTLQEAGIKIWVLTGDKLETAINIGFASNLLNRSMCLLAIRERNNNLSLNERDHVNDVKTQLRNAYTIIKKFGNAKNQAVHRGRNSIWCLPNIIMNIIDSINRSMARKKGEDDDANVNDIELSKFHSLNRNKRYSTMSTLSINSGKSMTNVLMGQQTPVKGIDFALIVDGQSLQLIMEKPDLRRRFLETATSCRAVICCRVSPKQKAQVVCLVKEGLKVLCLSIGDGANDISMIQEANIGVGIAGQEGMQAAMSSDYAISQFAYLSKLLLVHGRWSYLRVSNMVLNFFYKNIVWVFTLFWYQFNCGFSAQILFDYSLIMFFNFIFSSMPVMVMGVFDKDLKKETALNKPPLYKSMGIRQKKFTWKRFFAYIADALYQSYICFYIPYFSFFSANFSNGLTSDLYYLGTIISCYVITLVNLFVAVNMQSINWLSGVVLLLEIMSFHIYFIVMANLPFAKYATYLKFMFMDINFYALYVLVIVMALFPRFMIKYIRINYFPDDSDIYREIEKYHLVDEDGYDNFTDYTREPEQGPTVIPEEKETSINDVNEVNGINYTTNHPEMVSVTVENGPKKSSTNLKSKYNSHKSSYITVDINNDAFKRNTFSGIANDESKKFKVKPGYSIQNVTNLDQLIQNDEGAEGMAEASESSINIDTKYQPYNQSEISVFTNGKIISVSSISEEDDQSFMTTSNVLSPFTPLIEPSSSNTINHDRKRKTMSIRSSRSRRNNIMRQGTSADGQAMSVIFMDNNEEYVNTGFAFAYNDENELSYSRSRRKNPLLKAKSVDEIYERRRKRRHQKMRRKNSIIVSRHQSQPSAYY</sequence>
<evidence type="ECO:0000256" key="16">
    <source>
        <dbReference type="PIRSR" id="PIRSR606539-2"/>
    </source>
</evidence>
<dbReference type="PANTHER" id="PTHR24092:SF180">
    <property type="entry name" value="PHOSPHOLIPID-TRANSPORTING ATPASE DNF1-RELATED"/>
    <property type="match status" value="1"/>
</dbReference>
<dbReference type="InterPro" id="IPR006539">
    <property type="entry name" value="P-type_ATPase_IV"/>
</dbReference>
<comment type="caution">
    <text evidence="23">The sequence shown here is derived from an EMBL/GenBank/DDBJ whole genome shotgun (WGS) entry which is preliminary data.</text>
</comment>
<dbReference type="NCBIfam" id="TIGR01652">
    <property type="entry name" value="ATPase-Plipid"/>
    <property type="match status" value="1"/>
</dbReference>
<keyword evidence="5 18" id="KW-0812">Transmembrane</keyword>
<evidence type="ECO:0000256" key="9">
    <source>
        <dbReference type="ARBA" id="ARBA00022842"/>
    </source>
</evidence>
<evidence type="ECO:0000256" key="14">
    <source>
        <dbReference type="ARBA" id="ARBA00049128"/>
    </source>
</evidence>
<dbReference type="SUPFAM" id="SSF81665">
    <property type="entry name" value="Calcium ATPase, transmembrane domain M"/>
    <property type="match status" value="1"/>
</dbReference>
<feature type="active site" description="4-aspartylphosphate intermediate" evidence="15">
    <location>
        <position position="554"/>
    </location>
</feature>
<feature type="domain" description="P-type ATPase C-terminal" evidence="22">
    <location>
        <begin position="1102"/>
        <end position="1348"/>
    </location>
</feature>
<dbReference type="SFLD" id="SFLDS00003">
    <property type="entry name" value="Haloacid_Dehalogenase"/>
    <property type="match status" value="1"/>
</dbReference>
<comment type="catalytic activity">
    <reaction evidence="13 18">
        <text>ATP + H2O + phospholipidSide 1 = ADP + phosphate + phospholipidSide 2.</text>
        <dbReference type="EC" id="7.6.2.1"/>
    </reaction>
</comment>
<keyword evidence="7 16" id="KW-0547">Nucleotide-binding</keyword>
<evidence type="ECO:0000256" key="11">
    <source>
        <dbReference type="ARBA" id="ARBA00022989"/>
    </source>
</evidence>
<dbReference type="OrthoDB" id="377733at2759"/>
<evidence type="ECO:0000256" key="7">
    <source>
        <dbReference type="ARBA" id="ARBA00022741"/>
    </source>
</evidence>